<organism evidence="4 5">
    <name type="scientific">Senna tora</name>
    <dbReference type="NCBI Taxonomy" id="362788"/>
    <lineage>
        <taxon>Eukaryota</taxon>
        <taxon>Viridiplantae</taxon>
        <taxon>Streptophyta</taxon>
        <taxon>Embryophyta</taxon>
        <taxon>Tracheophyta</taxon>
        <taxon>Spermatophyta</taxon>
        <taxon>Magnoliopsida</taxon>
        <taxon>eudicotyledons</taxon>
        <taxon>Gunneridae</taxon>
        <taxon>Pentapetalae</taxon>
        <taxon>rosids</taxon>
        <taxon>fabids</taxon>
        <taxon>Fabales</taxon>
        <taxon>Fabaceae</taxon>
        <taxon>Caesalpinioideae</taxon>
        <taxon>Cassia clade</taxon>
        <taxon>Senna</taxon>
    </lineage>
</organism>
<dbReference type="PANTHER" id="PTHR13620">
    <property type="entry name" value="3-5 EXONUCLEASE"/>
    <property type="match status" value="1"/>
</dbReference>
<keyword evidence="1" id="KW-0540">Nuclease</keyword>
<sequence length="398" mass="46341">MDIIHISLLEHQSRFRTYTADIFGTTLTITVTSTPSIVKRWLFSTLYFRRRHLHHLIVGLGVQWTAADVFRRDPPAETLQLCIGRRCLVFQLAHAVRVPTILRRFLMDPRYTFVGFWNNLDKEKLRITNHRVEMRRKPLDLRNFVVGWDGGELVQASRERIVEECLGFRGVTFSEEIGRSEWNTEILSSRQILQASIDPYGQFHVGEDLDLQFVIQRHLQICSEFGLMEFYVEISTHDINIDIENQLSFDYNTHQPTPQTDQTLIPSSSRSQIVGTCQPSTEDLGEFSDEDEYEASVPIRMSHQDKEDDNVWEDVVEEELANFYSQVDVERSRGFTGDFGPRSEDVGELYEGMKFRTKAALRRHVKLYHIKNNCTFVVAKSGSNFEDWRCPKFEKECA</sequence>
<evidence type="ECO:0000256" key="1">
    <source>
        <dbReference type="ARBA" id="ARBA00022722"/>
    </source>
</evidence>
<proteinExistence type="predicted"/>
<dbReference type="EMBL" id="JAAIUW010000012">
    <property type="protein sequence ID" value="KAF7806809.1"/>
    <property type="molecule type" value="Genomic_DNA"/>
</dbReference>
<keyword evidence="2" id="KW-0378">Hydrolase</keyword>
<dbReference type="InterPro" id="IPR036397">
    <property type="entry name" value="RNaseH_sf"/>
</dbReference>
<gene>
    <name evidence="4" type="ORF">G2W53_038970</name>
</gene>
<dbReference type="Proteomes" id="UP000634136">
    <property type="component" value="Unassembled WGS sequence"/>
</dbReference>
<dbReference type="GO" id="GO:0005634">
    <property type="term" value="C:nucleus"/>
    <property type="evidence" value="ECO:0007669"/>
    <property type="project" value="TreeGrafter"/>
</dbReference>
<dbReference type="AlphaFoldDB" id="A0A834W7H8"/>
<reference evidence="4" key="1">
    <citation type="submission" date="2020-09" db="EMBL/GenBank/DDBJ databases">
        <title>Genome-Enabled Discovery of Anthraquinone Biosynthesis in Senna tora.</title>
        <authorList>
            <person name="Kang S.-H."/>
            <person name="Pandey R.P."/>
            <person name="Lee C.-M."/>
            <person name="Sim J.-S."/>
            <person name="Jeong J.-T."/>
            <person name="Choi B.-S."/>
            <person name="Jung M."/>
            <person name="Ginzburg D."/>
            <person name="Zhao K."/>
            <person name="Won S.Y."/>
            <person name="Oh T.-J."/>
            <person name="Yu Y."/>
            <person name="Kim N.-H."/>
            <person name="Lee O.R."/>
            <person name="Lee T.-H."/>
            <person name="Bashyal P."/>
            <person name="Kim T.-S."/>
            <person name="Lee W.-H."/>
            <person name="Kawkins C."/>
            <person name="Kim C.-K."/>
            <person name="Kim J.S."/>
            <person name="Ahn B.O."/>
            <person name="Rhee S.Y."/>
            <person name="Sohng J.K."/>
        </authorList>
    </citation>
    <scope>NUCLEOTIDE SEQUENCE</scope>
    <source>
        <tissue evidence="4">Leaf</tissue>
    </source>
</reference>
<protein>
    <submittedName>
        <fullName evidence="4">Exonuclease mut-7-like protein</fullName>
    </submittedName>
</protein>
<dbReference type="Gene3D" id="3.30.420.10">
    <property type="entry name" value="Ribonuclease H-like superfamily/Ribonuclease H"/>
    <property type="match status" value="1"/>
</dbReference>
<accession>A0A834W7H8</accession>
<feature type="region of interest" description="Disordered" evidence="3">
    <location>
        <begin position="257"/>
        <end position="289"/>
    </location>
</feature>
<evidence type="ECO:0000256" key="3">
    <source>
        <dbReference type="SAM" id="MobiDB-lite"/>
    </source>
</evidence>
<name>A0A834W7H8_9FABA</name>
<feature type="compositionally biased region" description="Polar residues" evidence="3">
    <location>
        <begin position="257"/>
        <end position="281"/>
    </location>
</feature>
<dbReference type="InterPro" id="IPR012337">
    <property type="entry name" value="RNaseH-like_sf"/>
</dbReference>
<dbReference type="PANTHER" id="PTHR13620:SF59">
    <property type="entry name" value="POLYNUCLEOTIDYL TRANSFERASE, RIBONUCLEASE H-LIKE SUPERFAMILY PROTEIN"/>
    <property type="match status" value="1"/>
</dbReference>
<evidence type="ECO:0000313" key="5">
    <source>
        <dbReference type="Proteomes" id="UP000634136"/>
    </source>
</evidence>
<dbReference type="OrthoDB" id="10261556at2759"/>
<dbReference type="GO" id="GO:0005737">
    <property type="term" value="C:cytoplasm"/>
    <property type="evidence" value="ECO:0007669"/>
    <property type="project" value="TreeGrafter"/>
</dbReference>
<evidence type="ECO:0000313" key="4">
    <source>
        <dbReference type="EMBL" id="KAF7806809.1"/>
    </source>
</evidence>
<dbReference type="GO" id="GO:0008408">
    <property type="term" value="F:3'-5' exonuclease activity"/>
    <property type="evidence" value="ECO:0007669"/>
    <property type="project" value="TreeGrafter"/>
</dbReference>
<keyword evidence="5" id="KW-1185">Reference proteome</keyword>
<dbReference type="GO" id="GO:0003676">
    <property type="term" value="F:nucleic acid binding"/>
    <property type="evidence" value="ECO:0007669"/>
    <property type="project" value="InterPro"/>
</dbReference>
<dbReference type="InterPro" id="IPR051132">
    <property type="entry name" value="3-5_Exonuclease_domain"/>
</dbReference>
<comment type="caution">
    <text evidence="4">The sequence shown here is derived from an EMBL/GenBank/DDBJ whole genome shotgun (WGS) entry which is preliminary data.</text>
</comment>
<evidence type="ECO:0000256" key="2">
    <source>
        <dbReference type="ARBA" id="ARBA00022801"/>
    </source>
</evidence>
<keyword evidence="4" id="KW-0269">Exonuclease</keyword>
<dbReference type="SUPFAM" id="SSF53098">
    <property type="entry name" value="Ribonuclease H-like"/>
    <property type="match status" value="1"/>
</dbReference>